<sequence length="148" mass="16467">MQVRERLDEIQRAGADVLVITQSQPGAVSAASLPLPTVCDPDRAAYRYFGLDRGRWSMFLRWGVLARYLRLIFTGWRPHRGEAGEDMLQLGGDFILSADRHLLYAHRSNDPADRPSAADLVAQIRHLTRPPAGGTVREMVSSPDESAL</sequence>
<dbReference type="EMBL" id="CP053452">
    <property type="protein sequence ID" value="QJW94678.1"/>
    <property type="molecule type" value="Genomic_DNA"/>
</dbReference>
<dbReference type="NCBIfam" id="NF040769">
    <property type="entry name" value="SelL_rel_redox"/>
    <property type="match status" value="1"/>
</dbReference>
<dbReference type="AlphaFoldDB" id="A0A6M5YL25"/>
<evidence type="ECO:0000313" key="1">
    <source>
        <dbReference type="EMBL" id="QJW94678.1"/>
    </source>
</evidence>
<keyword evidence="2" id="KW-1185">Reference proteome</keyword>
<reference evidence="2" key="1">
    <citation type="submission" date="2020-05" db="EMBL/GenBank/DDBJ databases">
        <title>Frigoriglobus tundricola gen. nov., sp. nov., a psychrotolerant cellulolytic planctomycete of the family Gemmataceae with two divergent copies of 16S rRNA gene.</title>
        <authorList>
            <person name="Kulichevskaya I.S."/>
            <person name="Ivanova A.A."/>
            <person name="Naumoff D.G."/>
            <person name="Beletsky A.V."/>
            <person name="Rijpstra W.I.C."/>
            <person name="Sinninghe Damste J.S."/>
            <person name="Mardanov A.V."/>
            <person name="Ravin N.V."/>
            <person name="Dedysh S.N."/>
        </authorList>
    </citation>
    <scope>NUCLEOTIDE SEQUENCE [LARGE SCALE GENOMIC DNA]</scope>
    <source>
        <strain evidence="2">PL17</strain>
    </source>
</reference>
<name>A0A6M5YL25_9BACT</name>
<accession>A0A6M5YL25</accession>
<gene>
    <name evidence="1" type="ORF">FTUN_2200</name>
</gene>
<proteinExistence type="predicted"/>
<dbReference type="Pfam" id="PF13911">
    <property type="entry name" value="AhpC-TSA_2"/>
    <property type="match status" value="1"/>
</dbReference>
<dbReference type="InterPro" id="IPR032801">
    <property type="entry name" value="PXL2A/B/C"/>
</dbReference>
<dbReference type="KEGG" id="ftj:FTUN_2200"/>
<dbReference type="Proteomes" id="UP000503447">
    <property type="component" value="Chromosome"/>
</dbReference>
<dbReference type="SUPFAM" id="SSF52833">
    <property type="entry name" value="Thioredoxin-like"/>
    <property type="match status" value="1"/>
</dbReference>
<protein>
    <recommendedName>
        <fullName evidence="3">Redoxin domain-containing protein</fullName>
    </recommendedName>
</protein>
<evidence type="ECO:0008006" key="3">
    <source>
        <dbReference type="Google" id="ProtNLM"/>
    </source>
</evidence>
<organism evidence="1 2">
    <name type="scientific">Frigoriglobus tundricola</name>
    <dbReference type="NCBI Taxonomy" id="2774151"/>
    <lineage>
        <taxon>Bacteria</taxon>
        <taxon>Pseudomonadati</taxon>
        <taxon>Planctomycetota</taxon>
        <taxon>Planctomycetia</taxon>
        <taxon>Gemmatales</taxon>
        <taxon>Gemmataceae</taxon>
        <taxon>Frigoriglobus</taxon>
    </lineage>
</organism>
<dbReference type="InterPro" id="IPR036249">
    <property type="entry name" value="Thioredoxin-like_sf"/>
</dbReference>
<dbReference type="Gene3D" id="3.40.30.10">
    <property type="entry name" value="Glutaredoxin"/>
    <property type="match status" value="1"/>
</dbReference>
<evidence type="ECO:0000313" key="2">
    <source>
        <dbReference type="Proteomes" id="UP000503447"/>
    </source>
</evidence>